<comment type="caution">
    <text evidence="1">The sequence shown here is derived from an EMBL/GenBank/DDBJ whole genome shotgun (WGS) entry which is preliminary data.</text>
</comment>
<proteinExistence type="predicted"/>
<dbReference type="EMBL" id="BEHT01000001">
    <property type="protein sequence ID" value="GBC97564.1"/>
    <property type="molecule type" value="Genomic_DNA"/>
</dbReference>
<organism evidence="1 2">
    <name type="scientific">Candidatus Fervidibacter japonicus</name>
    <dbReference type="NCBI Taxonomy" id="2035412"/>
    <lineage>
        <taxon>Bacteria</taxon>
        <taxon>Candidatus Fervidibacterota</taxon>
        <taxon>Candidatus Fervidibacter</taxon>
    </lineage>
</organism>
<evidence type="ECO:0000313" key="2">
    <source>
        <dbReference type="Proteomes" id="UP000236173"/>
    </source>
</evidence>
<accession>A0A2H5X8T7</accession>
<gene>
    <name evidence="1" type="ORF">HRbin17_00051</name>
</gene>
<evidence type="ECO:0000313" key="1">
    <source>
        <dbReference type="EMBL" id="GBC97564.1"/>
    </source>
</evidence>
<sequence length="44" mass="4843">MKKQNPEVYVLHAPKLLTRFLSEIASGASSYAVHQKMRLPTSGG</sequence>
<protein>
    <submittedName>
        <fullName evidence="1">Uncharacterized protein</fullName>
    </submittedName>
</protein>
<dbReference type="AlphaFoldDB" id="A0A2H5X8T7"/>
<reference evidence="2" key="1">
    <citation type="submission" date="2017-09" db="EMBL/GenBank/DDBJ databases">
        <title>Metaegenomics of thermophilic ammonia-oxidizing enrichment culture.</title>
        <authorList>
            <person name="Kato S."/>
            <person name="Suzuki K."/>
        </authorList>
    </citation>
    <scope>NUCLEOTIDE SEQUENCE [LARGE SCALE GENOMIC DNA]</scope>
</reference>
<name>A0A2H5X8T7_9BACT</name>
<dbReference type="Proteomes" id="UP000236173">
    <property type="component" value="Unassembled WGS sequence"/>
</dbReference>